<feature type="transmembrane region" description="Helical" evidence="8">
    <location>
        <begin position="147"/>
        <end position="167"/>
    </location>
</feature>
<evidence type="ECO:0000256" key="6">
    <source>
        <dbReference type="ARBA" id="ARBA00022989"/>
    </source>
</evidence>
<dbReference type="OrthoDB" id="1675410at2"/>
<evidence type="ECO:0000256" key="1">
    <source>
        <dbReference type="ARBA" id="ARBA00004141"/>
    </source>
</evidence>
<feature type="transmembrane region" description="Helical" evidence="8">
    <location>
        <begin position="215"/>
        <end position="237"/>
    </location>
</feature>
<dbReference type="GO" id="GO:0016020">
    <property type="term" value="C:membrane"/>
    <property type="evidence" value="ECO:0007669"/>
    <property type="project" value="UniProtKB-SubCell"/>
</dbReference>
<dbReference type="NCBIfam" id="TIGR00912">
    <property type="entry name" value="2A0309"/>
    <property type="match status" value="1"/>
</dbReference>
<keyword evidence="4" id="KW-0309">Germination</keyword>
<dbReference type="PANTHER" id="PTHR34975">
    <property type="entry name" value="SPORE GERMINATION PROTEIN A2"/>
    <property type="match status" value="1"/>
</dbReference>
<feature type="transmembrane region" description="Helical" evidence="8">
    <location>
        <begin position="39"/>
        <end position="57"/>
    </location>
</feature>
<dbReference type="STRING" id="1450648.CLORY_43600"/>
<dbReference type="RefSeq" id="WP_079428491.1">
    <property type="nucleotide sequence ID" value="NZ_MZGV01000105.1"/>
</dbReference>
<reference evidence="9 10" key="1">
    <citation type="submission" date="2017-03" db="EMBL/GenBank/DDBJ databases">
        <title>Genome sequence of Clostridium oryzae DSM 28571.</title>
        <authorList>
            <person name="Poehlein A."/>
            <person name="Daniel R."/>
        </authorList>
    </citation>
    <scope>NUCLEOTIDE SEQUENCE [LARGE SCALE GENOMIC DNA]</scope>
    <source>
        <strain evidence="9 10">DSM 28571</strain>
    </source>
</reference>
<evidence type="ECO:0000256" key="8">
    <source>
        <dbReference type="SAM" id="Phobius"/>
    </source>
</evidence>
<evidence type="ECO:0000256" key="2">
    <source>
        <dbReference type="ARBA" id="ARBA00007998"/>
    </source>
</evidence>
<feature type="transmembrane region" description="Helical" evidence="8">
    <location>
        <begin position="119"/>
        <end position="135"/>
    </location>
</feature>
<dbReference type="Proteomes" id="UP000190080">
    <property type="component" value="Unassembled WGS sequence"/>
</dbReference>
<evidence type="ECO:0000313" key="9">
    <source>
        <dbReference type="EMBL" id="OPJ55736.1"/>
    </source>
</evidence>
<dbReference type="PANTHER" id="PTHR34975:SF2">
    <property type="entry name" value="SPORE GERMINATION PROTEIN A2"/>
    <property type="match status" value="1"/>
</dbReference>
<accession>A0A1V4I6Z2</accession>
<evidence type="ECO:0000256" key="5">
    <source>
        <dbReference type="ARBA" id="ARBA00022692"/>
    </source>
</evidence>
<comment type="subcellular location">
    <subcellularLocation>
        <location evidence="1">Membrane</location>
        <topology evidence="1">Multi-pass membrane protein</topology>
    </subcellularLocation>
</comment>
<keyword evidence="6 8" id="KW-1133">Transmembrane helix</keyword>
<evidence type="ECO:0000313" key="10">
    <source>
        <dbReference type="Proteomes" id="UP000190080"/>
    </source>
</evidence>
<dbReference type="Pfam" id="PF03845">
    <property type="entry name" value="Spore_permease"/>
    <property type="match status" value="1"/>
</dbReference>
<evidence type="ECO:0000256" key="4">
    <source>
        <dbReference type="ARBA" id="ARBA00022544"/>
    </source>
</evidence>
<protein>
    <submittedName>
        <fullName evidence="9">Spore germination protein A2</fullName>
    </submittedName>
</protein>
<name>A0A1V4I6Z2_9CLOT</name>
<keyword evidence="10" id="KW-1185">Reference proteome</keyword>
<organism evidence="9 10">
    <name type="scientific">Clostridium oryzae</name>
    <dbReference type="NCBI Taxonomy" id="1450648"/>
    <lineage>
        <taxon>Bacteria</taxon>
        <taxon>Bacillati</taxon>
        <taxon>Bacillota</taxon>
        <taxon>Clostridia</taxon>
        <taxon>Eubacteriales</taxon>
        <taxon>Clostridiaceae</taxon>
        <taxon>Clostridium</taxon>
    </lineage>
</organism>
<keyword evidence="7 8" id="KW-0472">Membrane</keyword>
<feature type="transmembrane region" description="Helical" evidence="8">
    <location>
        <begin position="77"/>
        <end position="99"/>
    </location>
</feature>
<feature type="transmembrane region" description="Helical" evidence="8">
    <location>
        <begin position="337"/>
        <end position="356"/>
    </location>
</feature>
<evidence type="ECO:0000256" key="3">
    <source>
        <dbReference type="ARBA" id="ARBA00022448"/>
    </source>
</evidence>
<keyword evidence="5 8" id="KW-0812">Transmembrane</keyword>
<comment type="caution">
    <text evidence="9">The sequence shown here is derived from an EMBL/GenBank/DDBJ whole genome shotgun (WGS) entry which is preliminary data.</text>
</comment>
<dbReference type="EMBL" id="MZGV01000105">
    <property type="protein sequence ID" value="OPJ55736.1"/>
    <property type="molecule type" value="Genomic_DNA"/>
</dbReference>
<sequence length="365" mass="41370">MNKGGKFSTYEGILFVTITIVSKILYTSTPAVVKQAGTAAWYSTLISCAAAILQYWLMCKLIDRFQGKDLVEVTELVLGKFIGKIMGVLLSGYVVYYAATNLREFLEMIKAFNLPSTPPSVIMITFISVCVLIAYKGLETIVRISYVNFFVIITALIIILLLAIPYYDIDYIKPYFGYGFTKTLSLGFLRSSAYEEVTLLLMINRSLHNSDYKKIGIVSLILSGIIFSISLLCYLMAYGYDMGRENFSGIFQLSRIIYYNRYIQRVESIFLFAWVISSLLTVSTAFYTSVRVYCQSFEISDHKPILAPFAMIMYALTLQPKNVSELMDINLLVVRQYSMLLTFVFPILVLLIAVIFRKKGIDSNV</sequence>
<feature type="transmembrane region" description="Helical" evidence="8">
    <location>
        <begin position="12"/>
        <end position="33"/>
    </location>
</feature>
<gene>
    <name evidence="9" type="primary">gerAB</name>
    <name evidence="9" type="ORF">CLORY_43600</name>
</gene>
<evidence type="ECO:0000256" key="7">
    <source>
        <dbReference type="ARBA" id="ARBA00023136"/>
    </source>
</evidence>
<keyword evidence="3" id="KW-0813">Transport</keyword>
<dbReference type="InterPro" id="IPR004761">
    <property type="entry name" value="Spore_GerAB"/>
</dbReference>
<dbReference type="GO" id="GO:0009847">
    <property type="term" value="P:spore germination"/>
    <property type="evidence" value="ECO:0007669"/>
    <property type="project" value="InterPro"/>
</dbReference>
<proteinExistence type="inferred from homology"/>
<dbReference type="Gene3D" id="1.20.1740.10">
    <property type="entry name" value="Amino acid/polyamine transporter I"/>
    <property type="match status" value="1"/>
</dbReference>
<feature type="transmembrane region" description="Helical" evidence="8">
    <location>
        <begin position="269"/>
        <end position="290"/>
    </location>
</feature>
<dbReference type="AlphaFoldDB" id="A0A1V4I6Z2"/>
<comment type="similarity">
    <text evidence="2">Belongs to the amino acid-polyamine-organocation (APC) superfamily. Spore germination protein (SGP) (TC 2.A.3.9) family.</text>
</comment>